<keyword evidence="4" id="KW-1185">Reference proteome</keyword>
<evidence type="ECO:0000313" key="4">
    <source>
        <dbReference type="Proteomes" id="UP000515804"/>
    </source>
</evidence>
<accession>A0A7G9STC4</accession>
<gene>
    <name evidence="3" type="ORF">H9L16_05910</name>
</gene>
<feature type="domain" description="TonB C-terminal" evidence="2">
    <location>
        <begin position="109"/>
        <end position="210"/>
    </location>
</feature>
<feature type="chain" id="PRO_5028975107" evidence="1">
    <location>
        <begin position="21"/>
        <end position="250"/>
    </location>
</feature>
<dbReference type="Gene3D" id="3.30.1150.10">
    <property type="match status" value="1"/>
</dbReference>
<evidence type="ECO:0000259" key="2">
    <source>
        <dbReference type="PROSITE" id="PS52015"/>
    </source>
</evidence>
<dbReference type="AlphaFoldDB" id="A0A7G9STC4"/>
<dbReference type="GO" id="GO:0055085">
    <property type="term" value="P:transmembrane transport"/>
    <property type="evidence" value="ECO:0007669"/>
    <property type="project" value="InterPro"/>
</dbReference>
<dbReference type="SUPFAM" id="SSF74653">
    <property type="entry name" value="TolA/TonB C-terminal domain"/>
    <property type="match status" value="1"/>
</dbReference>
<evidence type="ECO:0000256" key="1">
    <source>
        <dbReference type="SAM" id="SignalP"/>
    </source>
</evidence>
<organism evidence="3 4">
    <name type="scientific">Thermomonas carbonis</name>
    <dbReference type="NCBI Taxonomy" id="1463158"/>
    <lineage>
        <taxon>Bacteria</taxon>
        <taxon>Pseudomonadati</taxon>
        <taxon>Pseudomonadota</taxon>
        <taxon>Gammaproteobacteria</taxon>
        <taxon>Lysobacterales</taxon>
        <taxon>Lysobacteraceae</taxon>
        <taxon>Thermomonas</taxon>
    </lineage>
</organism>
<reference evidence="3 4" key="1">
    <citation type="submission" date="2020-08" db="EMBL/GenBank/DDBJ databases">
        <title>Genome sequence of Thermomonas carbonis KCTC 42013T.</title>
        <authorList>
            <person name="Hyun D.-W."/>
            <person name="Bae J.-W."/>
        </authorList>
    </citation>
    <scope>NUCLEOTIDE SEQUENCE [LARGE SCALE GENOMIC DNA]</scope>
    <source>
        <strain evidence="3 4">KCTC 42013</strain>
    </source>
</reference>
<dbReference type="InterPro" id="IPR037682">
    <property type="entry name" value="TonB_C"/>
</dbReference>
<sequence>MKTIAFSFAIACAAAMPVLAADTPVRDVVAFNVGVKVEVDAVGKPISVQAPADLPEAIRAFVEKRVASWQYTPAQVAGVPQPAITYVGVNACAVPVGAGYRLGLDFAGNGPRTAADRTLLPPMYPRLAQRSGTSAEFVLILGIEADGRAVIDQIERADISGRPGASEFEAVLRQWIKTVRFDPEQIAGKPVRGQVRMPVEFSMRGDRQALREELQVKAKTSRECQIASGENDMKPVALQPVVTVIPTPAG</sequence>
<dbReference type="KEGG" id="tcn:H9L16_05910"/>
<dbReference type="Proteomes" id="UP000515804">
    <property type="component" value="Chromosome"/>
</dbReference>
<keyword evidence="1" id="KW-0732">Signal</keyword>
<evidence type="ECO:0000313" key="3">
    <source>
        <dbReference type="EMBL" id="QNN71099.1"/>
    </source>
</evidence>
<name>A0A7G9STC4_9GAMM</name>
<proteinExistence type="predicted"/>
<protein>
    <submittedName>
        <fullName evidence="3">Energy transducer TonB</fullName>
    </submittedName>
</protein>
<dbReference type="RefSeq" id="WP_187553614.1">
    <property type="nucleotide sequence ID" value="NZ_BMZL01000003.1"/>
</dbReference>
<dbReference type="EMBL" id="CP060719">
    <property type="protein sequence ID" value="QNN71099.1"/>
    <property type="molecule type" value="Genomic_DNA"/>
</dbReference>
<dbReference type="PROSITE" id="PS52015">
    <property type="entry name" value="TONB_CTD"/>
    <property type="match status" value="1"/>
</dbReference>
<feature type="signal peptide" evidence="1">
    <location>
        <begin position="1"/>
        <end position="20"/>
    </location>
</feature>